<dbReference type="RefSeq" id="WP_212998683.1">
    <property type="nucleotide sequence ID" value="NZ_BAAATW010000010.1"/>
</dbReference>
<protein>
    <recommendedName>
        <fullName evidence="3">S-adenosyl methyltransferase</fullName>
    </recommendedName>
</protein>
<dbReference type="AlphaFoldDB" id="A0A919SLJ0"/>
<evidence type="ECO:0000313" key="2">
    <source>
        <dbReference type="Proteomes" id="UP000680865"/>
    </source>
</evidence>
<dbReference type="Proteomes" id="UP000680865">
    <property type="component" value="Unassembled WGS sequence"/>
</dbReference>
<evidence type="ECO:0008006" key="3">
    <source>
        <dbReference type="Google" id="ProtNLM"/>
    </source>
</evidence>
<gene>
    <name evidence="1" type="ORF">Aco04nite_39380</name>
</gene>
<dbReference type="SUPFAM" id="SSF53335">
    <property type="entry name" value="S-adenosyl-L-methionine-dependent methyltransferases"/>
    <property type="match status" value="1"/>
</dbReference>
<keyword evidence="2" id="KW-1185">Reference proteome</keyword>
<name>A0A919SLJ0_9ACTN</name>
<dbReference type="InterPro" id="IPR006764">
    <property type="entry name" value="SAM_dep_MeTrfase_SAV2177_type"/>
</dbReference>
<organism evidence="1 2">
    <name type="scientific">Winogradskya consettensis</name>
    <dbReference type="NCBI Taxonomy" id="113560"/>
    <lineage>
        <taxon>Bacteria</taxon>
        <taxon>Bacillati</taxon>
        <taxon>Actinomycetota</taxon>
        <taxon>Actinomycetes</taxon>
        <taxon>Micromonosporales</taxon>
        <taxon>Micromonosporaceae</taxon>
        <taxon>Winogradskya</taxon>
    </lineage>
</organism>
<proteinExistence type="predicted"/>
<sequence>MDEAWAHAHRIDTSTAHPARRYNYLLGGKDYFPVDRDSGEEFERVSGSAKLTARENRAFLQRAVAFLATEGLDQFLDIGTGLPTADNTHEVAQRINPRSRVAYVDNDPLVLTHARAMLTSTPEGHSCYIEEDLRRPDKILNHPEVRAAIDLNRPLALMLVAVLHFIENDAEAHDIVQRLLDALPSGSYLVASHMTIDGNSPEQAAAYRALVAAGRIDAFTRSREQFSEFFAGLDLIGPGVEWVTDWPEPLPADQRPPGIAAYGAVGRKP</sequence>
<dbReference type="InterPro" id="IPR029063">
    <property type="entry name" value="SAM-dependent_MTases_sf"/>
</dbReference>
<dbReference type="Pfam" id="PF04672">
    <property type="entry name" value="Methyltransf_19"/>
    <property type="match status" value="1"/>
</dbReference>
<accession>A0A919SLJ0</accession>
<evidence type="ECO:0000313" key="1">
    <source>
        <dbReference type="EMBL" id="GIM74255.1"/>
    </source>
</evidence>
<reference evidence="1" key="1">
    <citation type="submission" date="2021-03" db="EMBL/GenBank/DDBJ databases">
        <title>Whole genome shotgun sequence of Actinoplanes consettensis NBRC 14913.</title>
        <authorList>
            <person name="Komaki H."/>
            <person name="Tamura T."/>
        </authorList>
    </citation>
    <scope>NUCLEOTIDE SEQUENCE</scope>
    <source>
        <strain evidence="1">NBRC 14913</strain>
    </source>
</reference>
<dbReference type="Gene3D" id="3.40.50.150">
    <property type="entry name" value="Vaccinia Virus protein VP39"/>
    <property type="match status" value="1"/>
</dbReference>
<dbReference type="PIRSF" id="PIRSF017393">
    <property type="entry name" value="MTase_SAV2177"/>
    <property type="match status" value="1"/>
</dbReference>
<dbReference type="EMBL" id="BOQP01000019">
    <property type="protein sequence ID" value="GIM74255.1"/>
    <property type="molecule type" value="Genomic_DNA"/>
</dbReference>
<comment type="caution">
    <text evidence="1">The sequence shown here is derived from an EMBL/GenBank/DDBJ whole genome shotgun (WGS) entry which is preliminary data.</text>
</comment>